<sequence>MKTLQKIIYIYPVLLLLLTSSCREPIFIFDPGLPGLPIYTQRGNDVGGAIFNETQIWNSKLSANGLFQYYDYIPIICDTVDNKLKIKLPGYIINSSTSNYNEVDIIFEITNSRVKSFEDLLLLDQTEFDLASAEHKAYVDIDAHDFYYGREEDFQPINQIGKLHIRKLSGINRFILAGTFGFEYEDSVNVKHTVHQGRFDYNLSDVGFRYEEN</sequence>
<evidence type="ECO:0000313" key="2">
    <source>
        <dbReference type="Proteomes" id="UP001209885"/>
    </source>
</evidence>
<reference evidence="1 2" key="1">
    <citation type="submission" date="2022-11" db="EMBL/GenBank/DDBJ databases">
        <title>The characterization of three novel Bacteroidetes species and genomic analysis of their roles in tidal elemental geochemical cycles.</title>
        <authorList>
            <person name="Ma K."/>
        </authorList>
    </citation>
    <scope>NUCLEOTIDE SEQUENCE [LARGE SCALE GENOMIC DNA]</scope>
    <source>
        <strain evidence="1 2">M17</strain>
    </source>
</reference>
<comment type="caution">
    <text evidence="1">The sequence shown here is derived from an EMBL/GenBank/DDBJ whole genome shotgun (WGS) entry which is preliminary data.</text>
</comment>
<organism evidence="1 2">
    <name type="scientific">Mangrovivirga halotolerans</name>
    <dbReference type="NCBI Taxonomy" id="2993936"/>
    <lineage>
        <taxon>Bacteria</taxon>
        <taxon>Pseudomonadati</taxon>
        <taxon>Bacteroidota</taxon>
        <taxon>Cytophagia</taxon>
        <taxon>Cytophagales</taxon>
        <taxon>Mangrovivirgaceae</taxon>
        <taxon>Mangrovivirga</taxon>
    </lineage>
</organism>
<protein>
    <recommendedName>
        <fullName evidence="3">DUF3823 domain-containing protein</fullName>
    </recommendedName>
</protein>
<proteinExistence type="predicted"/>
<evidence type="ECO:0008006" key="3">
    <source>
        <dbReference type="Google" id="ProtNLM"/>
    </source>
</evidence>
<dbReference type="EMBL" id="JAPFQN010000003">
    <property type="protein sequence ID" value="MCX2743237.1"/>
    <property type="molecule type" value="Genomic_DNA"/>
</dbReference>
<keyword evidence="2" id="KW-1185">Reference proteome</keyword>
<name>A0ABT3RN52_9BACT</name>
<gene>
    <name evidence="1" type="ORF">OO013_05135</name>
</gene>
<evidence type="ECO:0000313" key="1">
    <source>
        <dbReference type="EMBL" id="MCX2743237.1"/>
    </source>
</evidence>
<dbReference type="PROSITE" id="PS51257">
    <property type="entry name" value="PROKAR_LIPOPROTEIN"/>
    <property type="match status" value="1"/>
</dbReference>
<accession>A0ABT3RN52</accession>
<dbReference type="RefSeq" id="WP_266055612.1">
    <property type="nucleotide sequence ID" value="NZ_JAPFQN010000003.1"/>
</dbReference>
<dbReference type="Proteomes" id="UP001209885">
    <property type="component" value="Unassembled WGS sequence"/>
</dbReference>